<protein>
    <submittedName>
        <fullName evidence="1">Uncharacterized protein</fullName>
    </submittedName>
</protein>
<dbReference type="Proteomes" id="UP001642487">
    <property type="component" value="Chromosome 1"/>
</dbReference>
<organism evidence="1 2">
    <name type="scientific">Citrullus colocynthis</name>
    <name type="common">colocynth</name>
    <dbReference type="NCBI Taxonomy" id="252529"/>
    <lineage>
        <taxon>Eukaryota</taxon>
        <taxon>Viridiplantae</taxon>
        <taxon>Streptophyta</taxon>
        <taxon>Embryophyta</taxon>
        <taxon>Tracheophyta</taxon>
        <taxon>Spermatophyta</taxon>
        <taxon>Magnoliopsida</taxon>
        <taxon>eudicotyledons</taxon>
        <taxon>Gunneridae</taxon>
        <taxon>Pentapetalae</taxon>
        <taxon>rosids</taxon>
        <taxon>fabids</taxon>
        <taxon>Cucurbitales</taxon>
        <taxon>Cucurbitaceae</taxon>
        <taxon>Benincaseae</taxon>
        <taxon>Citrullus</taxon>
    </lineage>
</organism>
<reference evidence="1 2" key="1">
    <citation type="submission" date="2024-03" db="EMBL/GenBank/DDBJ databases">
        <authorList>
            <person name="Gkanogiannis A."/>
            <person name="Becerra Lopez-Lavalle L."/>
        </authorList>
    </citation>
    <scope>NUCLEOTIDE SEQUENCE [LARGE SCALE GENOMIC DNA]</scope>
</reference>
<dbReference type="EMBL" id="OZ021735">
    <property type="protein sequence ID" value="CAK9309195.1"/>
    <property type="molecule type" value="Genomic_DNA"/>
</dbReference>
<keyword evidence="2" id="KW-1185">Reference proteome</keyword>
<evidence type="ECO:0000313" key="1">
    <source>
        <dbReference type="EMBL" id="CAK9309195.1"/>
    </source>
</evidence>
<gene>
    <name evidence="1" type="ORF">CITCOLO1_LOCUS737</name>
</gene>
<name>A0ABP0XLZ7_9ROSI</name>
<accession>A0ABP0XLZ7</accession>
<sequence length="125" mass="14290">MVQCYDMIRISSSSTCLLELNSTISAVAKEQDSICWISMCINKLINFSHGRCKIVWRPFRDWKFGVAYCDKSDMFTYIMNRSIVLDVVYKIVMSGCFYAEGTLLAFEKLSLSKISLTQHATIDSN</sequence>
<proteinExistence type="predicted"/>
<evidence type="ECO:0000313" key="2">
    <source>
        <dbReference type="Proteomes" id="UP001642487"/>
    </source>
</evidence>